<dbReference type="AlphaFoldDB" id="A0A1H0ATL8"/>
<name>A0A1H0ATL8_9FIRM</name>
<keyword evidence="3" id="KW-1185">Reference proteome</keyword>
<feature type="transmembrane region" description="Helical" evidence="1">
    <location>
        <begin position="21"/>
        <end position="38"/>
    </location>
</feature>
<dbReference type="Proteomes" id="UP000214880">
    <property type="component" value="Unassembled WGS sequence"/>
</dbReference>
<evidence type="ECO:0000256" key="1">
    <source>
        <dbReference type="SAM" id="Phobius"/>
    </source>
</evidence>
<keyword evidence="1" id="KW-0812">Transmembrane</keyword>
<evidence type="ECO:0000313" key="2">
    <source>
        <dbReference type="EMBL" id="SDN36446.1"/>
    </source>
</evidence>
<keyword evidence="1" id="KW-1133">Transmembrane helix</keyword>
<sequence>MPKHMKALHFMTLCGKRDCGLRPGLGGLILFVLIFAVGA</sequence>
<dbReference type="EMBL" id="FNHB01000022">
    <property type="protein sequence ID" value="SDN36446.1"/>
    <property type="molecule type" value="Genomic_DNA"/>
</dbReference>
<evidence type="ECO:0000313" key="3">
    <source>
        <dbReference type="Proteomes" id="UP000214880"/>
    </source>
</evidence>
<keyword evidence="1" id="KW-0472">Membrane</keyword>
<protein>
    <submittedName>
        <fullName evidence="2">Uncharacterized protein</fullName>
    </submittedName>
</protein>
<organism evidence="2 3">
    <name type="scientific">Dendrosporobacter quercicolus</name>
    <dbReference type="NCBI Taxonomy" id="146817"/>
    <lineage>
        <taxon>Bacteria</taxon>
        <taxon>Bacillati</taxon>
        <taxon>Bacillota</taxon>
        <taxon>Negativicutes</taxon>
        <taxon>Selenomonadales</taxon>
        <taxon>Sporomusaceae</taxon>
        <taxon>Dendrosporobacter</taxon>
    </lineage>
</organism>
<accession>A0A1H0ATL8</accession>
<gene>
    <name evidence="2" type="ORF">SAMN04488502_1229</name>
</gene>
<reference evidence="2 3" key="1">
    <citation type="submission" date="2016-10" db="EMBL/GenBank/DDBJ databases">
        <authorList>
            <person name="de Groot N.N."/>
        </authorList>
    </citation>
    <scope>NUCLEOTIDE SEQUENCE [LARGE SCALE GENOMIC DNA]</scope>
    <source>
        <strain evidence="2 3">DSM 1736</strain>
    </source>
</reference>
<proteinExistence type="predicted"/>